<evidence type="ECO:0000256" key="6">
    <source>
        <dbReference type="ARBA" id="ARBA00023136"/>
    </source>
</evidence>
<dbReference type="PANTHER" id="PTHR33884">
    <property type="entry name" value="UPF0410 PROTEIN YMGE"/>
    <property type="match status" value="1"/>
</dbReference>
<proteinExistence type="inferred from homology"/>
<gene>
    <name evidence="8" type="ORF">ACFOD9_11505</name>
</gene>
<dbReference type="Pfam" id="PF04226">
    <property type="entry name" value="Transgly_assoc"/>
    <property type="match status" value="1"/>
</dbReference>
<evidence type="ECO:0000313" key="8">
    <source>
        <dbReference type="EMBL" id="MFC3174875.1"/>
    </source>
</evidence>
<comment type="subcellular location">
    <subcellularLocation>
        <location evidence="1">Cell membrane</location>
        <topology evidence="1">Multi-pass membrane protein</topology>
    </subcellularLocation>
</comment>
<feature type="transmembrane region" description="Helical" evidence="7">
    <location>
        <begin position="60"/>
        <end position="79"/>
    </location>
</feature>
<evidence type="ECO:0000313" key="9">
    <source>
        <dbReference type="Proteomes" id="UP001595604"/>
    </source>
</evidence>
<accession>A0ABV7IQD6</accession>
<dbReference type="Proteomes" id="UP001595604">
    <property type="component" value="Unassembled WGS sequence"/>
</dbReference>
<dbReference type="RefSeq" id="WP_379510257.1">
    <property type="nucleotide sequence ID" value="NZ_JBHRTQ010000010.1"/>
</dbReference>
<dbReference type="InterPro" id="IPR007341">
    <property type="entry name" value="Transgly_assoc"/>
</dbReference>
<sequence>MFNLIGAIVSGLVIGALARLFYPGPVPAGWIMTVLLGVGGSLLANFVIRMRDPAGYDAGFNRAGCLASVLGAMVLIFLGRHFGWH</sequence>
<evidence type="ECO:0000256" key="3">
    <source>
        <dbReference type="ARBA" id="ARBA00022475"/>
    </source>
</evidence>
<reference evidence="9" key="1">
    <citation type="journal article" date="2019" name="Int. J. Syst. Evol. Microbiol.">
        <title>The Global Catalogue of Microorganisms (GCM) 10K type strain sequencing project: providing services to taxonomists for standard genome sequencing and annotation.</title>
        <authorList>
            <consortium name="The Broad Institute Genomics Platform"/>
            <consortium name="The Broad Institute Genome Sequencing Center for Infectious Disease"/>
            <person name="Wu L."/>
            <person name="Ma J."/>
        </authorList>
    </citation>
    <scope>NUCLEOTIDE SEQUENCE [LARGE SCALE GENOMIC DNA]</scope>
    <source>
        <strain evidence="9">KCTC 42984</strain>
    </source>
</reference>
<keyword evidence="6 7" id="KW-0472">Membrane</keyword>
<dbReference type="EMBL" id="JBHRTQ010000010">
    <property type="protein sequence ID" value="MFC3174875.1"/>
    <property type="molecule type" value="Genomic_DNA"/>
</dbReference>
<dbReference type="PANTHER" id="PTHR33884:SF3">
    <property type="entry name" value="UPF0410 PROTEIN YMGE"/>
    <property type="match status" value="1"/>
</dbReference>
<feature type="transmembrane region" description="Helical" evidence="7">
    <location>
        <begin position="28"/>
        <end position="48"/>
    </location>
</feature>
<protein>
    <submittedName>
        <fullName evidence="8">GlsB/YeaQ/YmgE family stress response membrane protein</fullName>
    </submittedName>
</protein>
<keyword evidence="9" id="KW-1185">Reference proteome</keyword>
<evidence type="ECO:0000256" key="4">
    <source>
        <dbReference type="ARBA" id="ARBA00022692"/>
    </source>
</evidence>
<evidence type="ECO:0000256" key="7">
    <source>
        <dbReference type="SAM" id="Phobius"/>
    </source>
</evidence>
<organism evidence="8 9">
    <name type="scientific">Novosphingobium bradum</name>
    <dbReference type="NCBI Taxonomy" id="1737444"/>
    <lineage>
        <taxon>Bacteria</taxon>
        <taxon>Pseudomonadati</taxon>
        <taxon>Pseudomonadota</taxon>
        <taxon>Alphaproteobacteria</taxon>
        <taxon>Sphingomonadales</taxon>
        <taxon>Sphingomonadaceae</taxon>
        <taxon>Novosphingobium</taxon>
    </lineage>
</organism>
<keyword evidence="4 7" id="KW-0812">Transmembrane</keyword>
<keyword evidence="5 7" id="KW-1133">Transmembrane helix</keyword>
<name>A0ABV7IQD6_9SPHN</name>
<comment type="similarity">
    <text evidence="2">Belongs to the UPF0410 family.</text>
</comment>
<evidence type="ECO:0000256" key="1">
    <source>
        <dbReference type="ARBA" id="ARBA00004651"/>
    </source>
</evidence>
<evidence type="ECO:0000256" key="2">
    <source>
        <dbReference type="ARBA" id="ARBA00011006"/>
    </source>
</evidence>
<keyword evidence="3" id="KW-1003">Cell membrane</keyword>
<evidence type="ECO:0000256" key="5">
    <source>
        <dbReference type="ARBA" id="ARBA00022989"/>
    </source>
</evidence>
<comment type="caution">
    <text evidence="8">The sequence shown here is derived from an EMBL/GenBank/DDBJ whole genome shotgun (WGS) entry which is preliminary data.</text>
</comment>